<dbReference type="PANTHER" id="PTHR34835">
    <property type="entry name" value="OS07G0283600 PROTEIN-RELATED"/>
    <property type="match status" value="1"/>
</dbReference>
<dbReference type="PANTHER" id="PTHR34835:SF34">
    <property type="entry name" value="OS08G0555500 PROTEIN"/>
    <property type="match status" value="1"/>
</dbReference>
<feature type="region of interest" description="Disordered" evidence="1">
    <location>
        <begin position="1"/>
        <end position="43"/>
    </location>
</feature>
<accession>A0AAW1HHU6</accession>
<dbReference type="EMBL" id="JBDFQZ010000011">
    <property type="protein sequence ID" value="KAK9676331.1"/>
    <property type="molecule type" value="Genomic_DNA"/>
</dbReference>
<name>A0AAW1HHU6_SAPOF</name>
<evidence type="ECO:0000256" key="1">
    <source>
        <dbReference type="SAM" id="MobiDB-lite"/>
    </source>
</evidence>
<evidence type="ECO:0000313" key="2">
    <source>
        <dbReference type="EMBL" id="KAK9676331.1"/>
    </source>
</evidence>
<protein>
    <recommendedName>
        <fullName evidence="4">Aminotransferase-like plant mobile domain-containing protein</fullName>
    </recommendedName>
</protein>
<dbReference type="AlphaFoldDB" id="A0AAW1HHU6"/>
<evidence type="ECO:0000313" key="3">
    <source>
        <dbReference type="Proteomes" id="UP001443914"/>
    </source>
</evidence>
<evidence type="ECO:0008006" key="4">
    <source>
        <dbReference type="Google" id="ProtNLM"/>
    </source>
</evidence>
<keyword evidence="3" id="KW-1185">Reference proteome</keyword>
<sequence length="453" mass="51100">MGKSCKKVPPTMKKDKEKQLMILSDNPGRSTIKSSKVGAKKQPLKVRTDCLGKAVDSVSPTNTEKPSSSPMSWDNDVPSKHNLKCRPLNLVELILGLTNEQRAAVEKIGFGGLLQLKVRRVPKKIVPMLLSAFNDGSFMFHTSTCNFLLRKEDVHDCFLLPMGPREVPLLGTGRSKNSSQESSRELKENWREKFGVGGSSNAILIGKLYSHLLKRKAGDEDFKRMFVLHCMFAFLAPTTNSTVDLKLLLAVDDVSQIGQLDWCSYVFKNVVKACIDSKKNPAFVGGCIVFLMIAYFHRFDFLGESSPTTLPLIQHWDYDTLKHRAAAEMKCGVLGNAVPSTTLYPICIQTNSSANSIKLIELINRKRKFDQNTKEKSEKIKYNRLDTPSGVLHHDEMTDSAAEVMFDAPNLYTHLFQFNEMHNIVTLAWFFYHSRLVFYHLNTFKLSLILLSL</sequence>
<comment type="caution">
    <text evidence="2">The sequence shown here is derived from an EMBL/GenBank/DDBJ whole genome shotgun (WGS) entry which is preliminary data.</text>
</comment>
<dbReference type="Proteomes" id="UP001443914">
    <property type="component" value="Unassembled WGS sequence"/>
</dbReference>
<feature type="compositionally biased region" description="Polar residues" evidence="1">
    <location>
        <begin position="58"/>
        <end position="72"/>
    </location>
</feature>
<proteinExistence type="predicted"/>
<organism evidence="2 3">
    <name type="scientific">Saponaria officinalis</name>
    <name type="common">Common soapwort</name>
    <name type="synonym">Lychnis saponaria</name>
    <dbReference type="NCBI Taxonomy" id="3572"/>
    <lineage>
        <taxon>Eukaryota</taxon>
        <taxon>Viridiplantae</taxon>
        <taxon>Streptophyta</taxon>
        <taxon>Embryophyta</taxon>
        <taxon>Tracheophyta</taxon>
        <taxon>Spermatophyta</taxon>
        <taxon>Magnoliopsida</taxon>
        <taxon>eudicotyledons</taxon>
        <taxon>Gunneridae</taxon>
        <taxon>Pentapetalae</taxon>
        <taxon>Caryophyllales</taxon>
        <taxon>Caryophyllaceae</taxon>
        <taxon>Caryophylleae</taxon>
        <taxon>Saponaria</taxon>
    </lineage>
</organism>
<feature type="region of interest" description="Disordered" evidence="1">
    <location>
        <begin position="55"/>
        <end position="78"/>
    </location>
</feature>
<reference evidence="2" key="1">
    <citation type="submission" date="2024-03" db="EMBL/GenBank/DDBJ databases">
        <title>WGS assembly of Saponaria officinalis var. Norfolk2.</title>
        <authorList>
            <person name="Jenkins J."/>
            <person name="Shu S."/>
            <person name="Grimwood J."/>
            <person name="Barry K."/>
            <person name="Goodstein D."/>
            <person name="Schmutz J."/>
            <person name="Leebens-Mack J."/>
            <person name="Osbourn A."/>
        </authorList>
    </citation>
    <scope>NUCLEOTIDE SEQUENCE [LARGE SCALE GENOMIC DNA]</scope>
    <source>
        <strain evidence="2">JIC</strain>
    </source>
</reference>
<gene>
    <name evidence="2" type="ORF">RND81_11G069800</name>
</gene>